<dbReference type="EMBL" id="JAUSVL010000001">
    <property type="protein sequence ID" value="MDQ0291790.1"/>
    <property type="molecule type" value="Genomic_DNA"/>
</dbReference>
<proteinExistence type="predicted"/>
<dbReference type="Pfam" id="PF00583">
    <property type="entry name" value="Acetyltransf_1"/>
    <property type="match status" value="1"/>
</dbReference>
<organism evidence="2 3">
    <name type="scientific">Oligosphaera ethanolica</name>
    <dbReference type="NCBI Taxonomy" id="760260"/>
    <lineage>
        <taxon>Bacteria</taxon>
        <taxon>Pseudomonadati</taxon>
        <taxon>Lentisphaerota</taxon>
        <taxon>Oligosphaeria</taxon>
        <taxon>Oligosphaerales</taxon>
        <taxon>Oligosphaeraceae</taxon>
        <taxon>Oligosphaera</taxon>
    </lineage>
</organism>
<evidence type="ECO:0000313" key="2">
    <source>
        <dbReference type="EMBL" id="MDQ0291790.1"/>
    </source>
</evidence>
<dbReference type="RefSeq" id="WP_307265091.1">
    <property type="nucleotide sequence ID" value="NZ_JAUSVL010000001.1"/>
</dbReference>
<dbReference type="InterPro" id="IPR000182">
    <property type="entry name" value="GNAT_dom"/>
</dbReference>
<keyword evidence="2" id="KW-0687">Ribonucleoprotein</keyword>
<dbReference type="SUPFAM" id="SSF55729">
    <property type="entry name" value="Acyl-CoA N-acyltransferases (Nat)"/>
    <property type="match status" value="1"/>
</dbReference>
<dbReference type="PANTHER" id="PTHR43072">
    <property type="entry name" value="N-ACETYLTRANSFERASE"/>
    <property type="match status" value="1"/>
</dbReference>
<gene>
    <name evidence="2" type="ORF">J3R75_003897</name>
</gene>
<dbReference type="CDD" id="cd04301">
    <property type="entry name" value="NAT_SF"/>
    <property type="match status" value="1"/>
</dbReference>
<dbReference type="GO" id="GO:0016747">
    <property type="term" value="F:acyltransferase activity, transferring groups other than amino-acyl groups"/>
    <property type="evidence" value="ECO:0007669"/>
    <property type="project" value="InterPro"/>
</dbReference>
<dbReference type="PROSITE" id="PS51186">
    <property type="entry name" value="GNAT"/>
    <property type="match status" value="1"/>
</dbReference>
<dbReference type="Proteomes" id="UP001238163">
    <property type="component" value="Unassembled WGS sequence"/>
</dbReference>
<accession>A0AAE4AQQ9</accession>
<evidence type="ECO:0000313" key="3">
    <source>
        <dbReference type="Proteomes" id="UP001238163"/>
    </source>
</evidence>
<dbReference type="InterPro" id="IPR016181">
    <property type="entry name" value="Acyl_CoA_acyltransferase"/>
</dbReference>
<sequence>MSDIVIRPTHETDAPSIHAILVDTAMFTDAEVEVADELIDIFLHKAGQKDYIMHSAVDQDSGAPVGYVCFGPTPATESTWDLYWIAVDPKQQGRGIGRQLLRFAEEQCRNMGAKLIIIETSSQPKYQPTQHFYTGNGYIVEARIKDFYAAGDDRLIYTRRF</sequence>
<dbReference type="AlphaFoldDB" id="A0AAE4AQQ9"/>
<reference evidence="2" key="1">
    <citation type="submission" date="2023-07" db="EMBL/GenBank/DDBJ databases">
        <title>Genomic Encyclopedia of Type Strains, Phase IV (KMG-IV): sequencing the most valuable type-strain genomes for metagenomic binning, comparative biology and taxonomic classification.</title>
        <authorList>
            <person name="Goeker M."/>
        </authorList>
    </citation>
    <scope>NUCLEOTIDE SEQUENCE</scope>
    <source>
        <strain evidence="2">DSM 24202</strain>
    </source>
</reference>
<keyword evidence="3" id="KW-1185">Reference proteome</keyword>
<keyword evidence="2" id="KW-0689">Ribosomal protein</keyword>
<name>A0AAE4AQQ9_9BACT</name>
<dbReference type="GO" id="GO:0005840">
    <property type="term" value="C:ribosome"/>
    <property type="evidence" value="ECO:0007669"/>
    <property type="project" value="UniProtKB-KW"/>
</dbReference>
<comment type="caution">
    <text evidence="2">The sequence shown here is derived from an EMBL/GenBank/DDBJ whole genome shotgun (WGS) entry which is preliminary data.</text>
</comment>
<feature type="domain" description="N-acetyltransferase" evidence="1">
    <location>
        <begin position="4"/>
        <end position="160"/>
    </location>
</feature>
<evidence type="ECO:0000259" key="1">
    <source>
        <dbReference type="PROSITE" id="PS51186"/>
    </source>
</evidence>
<dbReference type="Gene3D" id="3.40.630.30">
    <property type="match status" value="1"/>
</dbReference>
<protein>
    <submittedName>
        <fullName evidence="2">Ribosomal protein S18 acetylase RimI-like enzyme</fullName>
    </submittedName>
</protein>